<proteinExistence type="predicted"/>
<dbReference type="AlphaFoldDB" id="M3AS57"/>
<sequence length="258" mass="28791">MIPNFRGEGGRLGIVHRTSCYGRRKNKQKDFRNHHRRHAFQAMCIMSADNLHRMKRCVDPQMCCFPGGWTARSDEITTCPKQLKKLSNQNFKDSGQSRGEELQQLRKLSSRSLSNWTSSGSTGPVSKIAARLDEKRGVSVACDSDAKQYSMPGSANARTVDAAELWFCQAEDPYTYIGGKPDQSAAHVNLRLIFIDTASNRALLLSSCSWLADDVSLGKVNWSCCRDAALRIMFCSAVRYKVHLNYIVPAAVVDAHRG</sequence>
<dbReference type="HOGENOM" id="CLU_1078201_0_0_1"/>
<dbReference type="VEuPathDB" id="FungiDB:MYCFIDRAFT_177264"/>
<dbReference type="Proteomes" id="UP000016932">
    <property type="component" value="Unassembled WGS sequence"/>
</dbReference>
<dbReference type="GeneID" id="19333710"/>
<name>M3AS57_PSEFD</name>
<keyword evidence="2" id="KW-1185">Reference proteome</keyword>
<evidence type="ECO:0000313" key="1">
    <source>
        <dbReference type="EMBL" id="EME80307.1"/>
    </source>
</evidence>
<dbReference type="EMBL" id="KB446561">
    <property type="protein sequence ID" value="EME80307.1"/>
    <property type="molecule type" value="Genomic_DNA"/>
</dbReference>
<dbReference type="RefSeq" id="XP_007929286.1">
    <property type="nucleotide sequence ID" value="XM_007931095.1"/>
</dbReference>
<evidence type="ECO:0000313" key="2">
    <source>
        <dbReference type="Proteomes" id="UP000016932"/>
    </source>
</evidence>
<accession>M3AS57</accession>
<protein>
    <submittedName>
        <fullName evidence="1">Uncharacterized protein</fullName>
    </submittedName>
</protein>
<dbReference type="KEGG" id="pfj:MYCFIDRAFT_177264"/>
<organism evidence="1 2">
    <name type="scientific">Pseudocercospora fijiensis (strain CIRAD86)</name>
    <name type="common">Black leaf streak disease fungus</name>
    <name type="synonym">Mycosphaerella fijiensis</name>
    <dbReference type="NCBI Taxonomy" id="383855"/>
    <lineage>
        <taxon>Eukaryota</taxon>
        <taxon>Fungi</taxon>
        <taxon>Dikarya</taxon>
        <taxon>Ascomycota</taxon>
        <taxon>Pezizomycotina</taxon>
        <taxon>Dothideomycetes</taxon>
        <taxon>Dothideomycetidae</taxon>
        <taxon>Mycosphaerellales</taxon>
        <taxon>Mycosphaerellaceae</taxon>
        <taxon>Pseudocercospora</taxon>
    </lineage>
</organism>
<reference evidence="1 2" key="1">
    <citation type="journal article" date="2012" name="PLoS Pathog.">
        <title>Diverse lifestyles and strategies of plant pathogenesis encoded in the genomes of eighteen Dothideomycetes fungi.</title>
        <authorList>
            <person name="Ohm R.A."/>
            <person name="Feau N."/>
            <person name="Henrissat B."/>
            <person name="Schoch C.L."/>
            <person name="Horwitz B.A."/>
            <person name="Barry K.W."/>
            <person name="Condon B.J."/>
            <person name="Copeland A.C."/>
            <person name="Dhillon B."/>
            <person name="Glaser F."/>
            <person name="Hesse C.N."/>
            <person name="Kosti I."/>
            <person name="LaButti K."/>
            <person name="Lindquist E.A."/>
            <person name="Lucas S."/>
            <person name="Salamov A.A."/>
            <person name="Bradshaw R.E."/>
            <person name="Ciuffetti L."/>
            <person name="Hamelin R.C."/>
            <person name="Kema G.H.J."/>
            <person name="Lawrence C."/>
            <person name="Scott J.A."/>
            <person name="Spatafora J.W."/>
            <person name="Turgeon B.G."/>
            <person name="de Wit P.J.G.M."/>
            <person name="Zhong S."/>
            <person name="Goodwin S.B."/>
            <person name="Grigoriev I.V."/>
        </authorList>
    </citation>
    <scope>NUCLEOTIDE SEQUENCE [LARGE SCALE GENOMIC DNA]</scope>
    <source>
        <strain evidence="1 2">CIRAD86</strain>
    </source>
</reference>
<gene>
    <name evidence="1" type="ORF">MYCFIDRAFT_177264</name>
</gene>